<keyword evidence="2 4" id="KW-0808">Transferase</keyword>
<dbReference type="Proteomes" id="UP000430222">
    <property type="component" value="Unassembled WGS sequence"/>
</dbReference>
<dbReference type="Pfam" id="PF21129">
    <property type="entry name" value="TibC_1st"/>
    <property type="match status" value="1"/>
</dbReference>
<dbReference type="PANTHER" id="PTHR30160">
    <property type="entry name" value="TETRAACYLDISACCHARIDE 4'-KINASE-RELATED"/>
    <property type="match status" value="1"/>
</dbReference>
<dbReference type="Gene3D" id="3.40.50.2000">
    <property type="entry name" value="Glycogen Phosphorylase B"/>
    <property type="match status" value="1"/>
</dbReference>
<dbReference type="PANTHER" id="PTHR30160:SF1">
    <property type="entry name" value="LIPOPOLYSACCHARIDE 1,2-N-ACETYLGLUCOSAMINETRANSFERASE-RELATED"/>
    <property type="match status" value="1"/>
</dbReference>
<evidence type="ECO:0000259" key="3">
    <source>
        <dbReference type="Pfam" id="PF21129"/>
    </source>
</evidence>
<protein>
    <submittedName>
        <fullName evidence="4">Autotransporter strand-loop-strand O-heptosyltransferase</fullName>
    </submittedName>
</protein>
<sequence>MKPIVFFSAAQNEMNEYHQALLVRLMEKAGEVKGETGIPGLKLDFNFGLRLEIPAGDFAVRVSDSESGQVYFEGEVSNQLLASMEKYYIPWQVEVYQSGSMVFAHRLDVTEQTVYFHLGNALGDMLAVMPYVLAFQEKYNCRVVCERQENFAPLFDVCWPQFPMVEKLPEDAYAAFVLGIFQDAPILSPTDARSVPLTQLGGVLLRLPVVPRKLQLTAAGRNPLIEEPYVCIATQASGVNKCWHYPQGWEIIIKRLKQAGYCVLCIDGDRELRQGSYHVGIPEGAEDYTGRRPLDERLALLNGAACFIGVSSGLSWLAYAAGTPVVMISGFTLPSNEFFTPYRVINYQVCHGCHNDLRVDDKNYFCPYHQGTEREMECSKEITAEQVWQQVQRCLLVGESCYEKNEHYNT</sequence>
<dbReference type="NCBIfam" id="TIGR04414">
    <property type="entry name" value="hepto_Aah_TibC"/>
    <property type="match status" value="1"/>
</dbReference>
<feature type="domain" description="Autotransproter heptosyltransferase TibC/BAHTCr-like N-terminal" evidence="3">
    <location>
        <begin position="39"/>
        <end position="99"/>
    </location>
</feature>
<dbReference type="GO" id="GO:0009244">
    <property type="term" value="P:lipopolysaccharide core region biosynthetic process"/>
    <property type="evidence" value="ECO:0007669"/>
    <property type="project" value="TreeGrafter"/>
</dbReference>
<dbReference type="InterPro" id="IPR049327">
    <property type="entry name" value="TibC/BAHTCr-like_N"/>
</dbReference>
<dbReference type="InterPro" id="IPR030929">
    <property type="entry name" value="Aah/TibC-like"/>
</dbReference>
<dbReference type="GO" id="GO:0008713">
    <property type="term" value="F:ADP-heptose-lipopolysaccharide heptosyltransferase activity"/>
    <property type="evidence" value="ECO:0007669"/>
    <property type="project" value="TreeGrafter"/>
</dbReference>
<dbReference type="CDD" id="cd03789">
    <property type="entry name" value="GT9_LPS_heptosyltransferase"/>
    <property type="match status" value="1"/>
</dbReference>
<evidence type="ECO:0000256" key="2">
    <source>
        <dbReference type="ARBA" id="ARBA00022679"/>
    </source>
</evidence>
<gene>
    <name evidence="4" type="ORF">FYJ78_07415</name>
</gene>
<dbReference type="SUPFAM" id="SSF53756">
    <property type="entry name" value="UDP-Glycosyltransferase/glycogen phosphorylase"/>
    <property type="match status" value="1"/>
</dbReference>
<accession>A0A6I2V0L0</accession>
<keyword evidence="1" id="KW-0328">Glycosyltransferase</keyword>
<proteinExistence type="predicted"/>
<dbReference type="Pfam" id="PF01075">
    <property type="entry name" value="Glyco_transf_9"/>
    <property type="match status" value="1"/>
</dbReference>
<comment type="caution">
    <text evidence="4">The sequence shown here is derived from an EMBL/GenBank/DDBJ whole genome shotgun (WGS) entry which is preliminary data.</text>
</comment>
<organism evidence="4 5">
    <name type="scientific">Selenomonas montiformis</name>
    <dbReference type="NCBI Taxonomy" id="2652285"/>
    <lineage>
        <taxon>Bacteria</taxon>
        <taxon>Bacillati</taxon>
        <taxon>Bacillota</taxon>
        <taxon>Negativicutes</taxon>
        <taxon>Selenomonadales</taxon>
        <taxon>Selenomonadaceae</taxon>
        <taxon>Selenomonas</taxon>
    </lineage>
</organism>
<evidence type="ECO:0000256" key="1">
    <source>
        <dbReference type="ARBA" id="ARBA00022676"/>
    </source>
</evidence>
<evidence type="ECO:0000313" key="5">
    <source>
        <dbReference type="Proteomes" id="UP000430222"/>
    </source>
</evidence>
<dbReference type="AlphaFoldDB" id="A0A6I2V0L0"/>
<keyword evidence="5" id="KW-1185">Reference proteome</keyword>
<reference evidence="4 5" key="1">
    <citation type="submission" date="2019-08" db="EMBL/GenBank/DDBJ databases">
        <title>In-depth cultivation of the pig gut microbiome towards novel bacterial diversity and tailored functional studies.</title>
        <authorList>
            <person name="Wylensek D."/>
            <person name="Hitch T.C.A."/>
            <person name="Clavel T."/>
        </authorList>
    </citation>
    <scope>NUCLEOTIDE SEQUENCE [LARGE SCALE GENOMIC DNA]</scope>
    <source>
        <strain evidence="5">WCA-380-WT-3B3</strain>
    </source>
</reference>
<dbReference type="GO" id="GO:0005829">
    <property type="term" value="C:cytosol"/>
    <property type="evidence" value="ECO:0007669"/>
    <property type="project" value="TreeGrafter"/>
</dbReference>
<name>A0A6I2V0L0_9FIRM</name>
<dbReference type="RefSeq" id="WP_154620786.1">
    <property type="nucleotide sequence ID" value="NZ_VUNL01000007.1"/>
</dbReference>
<dbReference type="InterPro" id="IPR002201">
    <property type="entry name" value="Glyco_trans_9"/>
</dbReference>
<dbReference type="InterPro" id="IPR051199">
    <property type="entry name" value="LPS_LOS_Heptosyltrfase"/>
</dbReference>
<evidence type="ECO:0000313" key="4">
    <source>
        <dbReference type="EMBL" id="MSV25012.1"/>
    </source>
</evidence>
<dbReference type="EMBL" id="VUNL01000007">
    <property type="protein sequence ID" value="MSV25012.1"/>
    <property type="molecule type" value="Genomic_DNA"/>
</dbReference>